<dbReference type="Pfam" id="PF01757">
    <property type="entry name" value="Acyl_transf_3"/>
    <property type="match status" value="1"/>
</dbReference>
<dbReference type="PANTHER" id="PTHR23028">
    <property type="entry name" value="ACETYLTRANSFERASE"/>
    <property type="match status" value="1"/>
</dbReference>
<keyword evidence="1" id="KW-1133">Transmembrane helix</keyword>
<feature type="domain" description="Acyltransferase 3" evidence="2">
    <location>
        <begin position="5"/>
        <end position="399"/>
    </location>
</feature>
<feature type="transmembrane region" description="Helical" evidence="1">
    <location>
        <begin position="57"/>
        <end position="81"/>
    </location>
</feature>
<feature type="transmembrane region" description="Helical" evidence="1">
    <location>
        <begin position="202"/>
        <end position="229"/>
    </location>
</feature>
<evidence type="ECO:0000313" key="4">
    <source>
        <dbReference type="Proteomes" id="UP001149163"/>
    </source>
</evidence>
<gene>
    <name evidence="3" type="ORF">N7482_000785</name>
</gene>
<feature type="transmembrane region" description="Helical" evidence="1">
    <location>
        <begin position="385"/>
        <end position="408"/>
    </location>
</feature>
<evidence type="ECO:0000259" key="2">
    <source>
        <dbReference type="Pfam" id="PF01757"/>
    </source>
</evidence>
<dbReference type="InterPro" id="IPR050879">
    <property type="entry name" value="Acyltransferase_3"/>
</dbReference>
<protein>
    <submittedName>
        <fullName evidence="3">Acyltransferase 3</fullName>
    </submittedName>
</protein>
<dbReference type="Proteomes" id="UP001149163">
    <property type="component" value="Unassembled WGS sequence"/>
</dbReference>
<dbReference type="AlphaFoldDB" id="A0A9W9IC30"/>
<evidence type="ECO:0000256" key="1">
    <source>
        <dbReference type="SAM" id="Phobius"/>
    </source>
</evidence>
<organism evidence="3 4">
    <name type="scientific">Penicillium canariense</name>
    <dbReference type="NCBI Taxonomy" id="189055"/>
    <lineage>
        <taxon>Eukaryota</taxon>
        <taxon>Fungi</taxon>
        <taxon>Dikarya</taxon>
        <taxon>Ascomycota</taxon>
        <taxon>Pezizomycotina</taxon>
        <taxon>Eurotiomycetes</taxon>
        <taxon>Eurotiomycetidae</taxon>
        <taxon>Eurotiales</taxon>
        <taxon>Aspergillaceae</taxon>
        <taxon>Penicillium</taxon>
    </lineage>
</organism>
<reference evidence="3" key="1">
    <citation type="submission" date="2022-11" db="EMBL/GenBank/DDBJ databases">
        <authorList>
            <person name="Petersen C."/>
        </authorList>
    </citation>
    <scope>NUCLEOTIDE SEQUENCE</scope>
    <source>
        <strain evidence="3">IBT 26290</strain>
    </source>
</reference>
<accession>A0A9W9IC30</accession>
<dbReference type="EMBL" id="JAPQKN010000001">
    <property type="protein sequence ID" value="KAJ5174908.1"/>
    <property type="molecule type" value="Genomic_DNA"/>
</dbReference>
<keyword evidence="1" id="KW-0812">Transmembrane</keyword>
<keyword evidence="3" id="KW-0808">Transferase</keyword>
<dbReference type="OrthoDB" id="5819582at2759"/>
<dbReference type="PANTHER" id="PTHR23028:SF134">
    <property type="entry name" value="PUTATIVE (AFU_ORTHOLOGUE AFUA_4G08520)-RELATED"/>
    <property type="match status" value="1"/>
</dbReference>
<proteinExistence type="predicted"/>
<dbReference type="InterPro" id="IPR002656">
    <property type="entry name" value="Acyl_transf_3_dom"/>
</dbReference>
<feature type="transmembrane region" description="Helical" evidence="1">
    <location>
        <begin position="12"/>
        <end position="37"/>
    </location>
</feature>
<feature type="transmembrane region" description="Helical" evidence="1">
    <location>
        <begin position="179"/>
        <end position="195"/>
    </location>
</feature>
<dbReference type="RefSeq" id="XP_056546516.1">
    <property type="nucleotide sequence ID" value="XM_056682910.1"/>
</dbReference>
<feature type="transmembrane region" description="Helical" evidence="1">
    <location>
        <begin position="102"/>
        <end position="126"/>
    </location>
</feature>
<dbReference type="GO" id="GO:0016747">
    <property type="term" value="F:acyltransferase activity, transferring groups other than amino-acyl groups"/>
    <property type="evidence" value="ECO:0007669"/>
    <property type="project" value="InterPro"/>
</dbReference>
<name>A0A9W9IC30_9EURO</name>
<reference evidence="3" key="2">
    <citation type="journal article" date="2023" name="IMA Fungus">
        <title>Comparative genomic study of the Penicillium genus elucidates a diverse pangenome and 15 lateral gene transfer events.</title>
        <authorList>
            <person name="Petersen C."/>
            <person name="Sorensen T."/>
            <person name="Nielsen M.R."/>
            <person name="Sondergaard T.E."/>
            <person name="Sorensen J.L."/>
            <person name="Fitzpatrick D.A."/>
            <person name="Frisvad J.C."/>
            <person name="Nielsen K.L."/>
        </authorList>
    </citation>
    <scope>NUCLEOTIDE SEQUENCE</scope>
    <source>
        <strain evidence="3">IBT 26290</strain>
    </source>
</reference>
<comment type="caution">
    <text evidence="3">The sequence shown here is derived from an EMBL/GenBank/DDBJ whole genome shotgun (WGS) entry which is preliminary data.</text>
</comment>
<keyword evidence="4" id="KW-1185">Reference proteome</keyword>
<keyword evidence="1" id="KW-0472">Membrane</keyword>
<dbReference type="GeneID" id="81422086"/>
<sequence length="433" mass="50800">MDRTTWLDGLRGIAAAIVATDHYFMGSVLDHAFLSFWTDPPEENRRLIQLPPIRLLFAAHAMVPMFLVISGYAISINLLRLRNSNDSNFVRRLSSAVSRRIFRIYLPVFVIAVISQLLFFCNLYQWNFGDEIVRGRKPWTAPWLHITYVFRYMIDIMNIINLQGNSGLSSQLWTMPVEFRGSCIVYVTVLGLAFWRPQLRRIALACLTTYWFYFGLWEVFAFLAGLYLAEMRLLSGASSSDEEPKLPFHSLTDWTSHFKSVNFSTIWKYSCFIFGIYLVCLSDGGELPPDYRFLKFVESSRWENDWWVVSRCWKTAGSVLVVYAISQLPRLQRPLNSWPMQYLGKISFSLYLVHQTVYHLVRDPVRNFLWFIATREPYSENSRQYTVPFAFSWLAGYVIMSAINLYVAHLYTKYVDERCVQIAQRIDRWFTRQ</sequence>
<evidence type="ECO:0000313" key="3">
    <source>
        <dbReference type="EMBL" id="KAJ5174908.1"/>
    </source>
</evidence>
<keyword evidence="3" id="KW-0012">Acyltransferase</keyword>